<dbReference type="RefSeq" id="XP_007714842.1">
    <property type="nucleotide sequence ID" value="XM_007716652.1"/>
</dbReference>
<gene>
    <name evidence="1" type="ORF">COCCADRAFT_28317</name>
</gene>
<proteinExistence type="predicted"/>
<keyword evidence="2" id="KW-1185">Reference proteome</keyword>
<reference evidence="1 2" key="1">
    <citation type="journal article" date="2013" name="PLoS Genet.">
        <title>Comparative genome structure, secondary metabolite, and effector coding capacity across Cochliobolus pathogens.</title>
        <authorList>
            <person name="Condon B.J."/>
            <person name="Leng Y."/>
            <person name="Wu D."/>
            <person name="Bushley K.E."/>
            <person name="Ohm R.A."/>
            <person name="Otillar R."/>
            <person name="Martin J."/>
            <person name="Schackwitz W."/>
            <person name="Grimwood J."/>
            <person name="MohdZainudin N."/>
            <person name="Xue C."/>
            <person name="Wang R."/>
            <person name="Manning V.A."/>
            <person name="Dhillon B."/>
            <person name="Tu Z.J."/>
            <person name="Steffenson B.J."/>
            <person name="Salamov A."/>
            <person name="Sun H."/>
            <person name="Lowry S."/>
            <person name="LaButti K."/>
            <person name="Han J."/>
            <person name="Copeland A."/>
            <person name="Lindquist E."/>
            <person name="Barry K."/>
            <person name="Schmutz J."/>
            <person name="Baker S.E."/>
            <person name="Ciuffetti L.M."/>
            <person name="Grigoriev I.V."/>
            <person name="Zhong S."/>
            <person name="Turgeon B.G."/>
        </authorList>
    </citation>
    <scope>NUCLEOTIDE SEQUENCE [LARGE SCALE GENOMIC DNA]</scope>
    <source>
        <strain evidence="1 2">26-R-13</strain>
    </source>
</reference>
<organism evidence="1 2">
    <name type="scientific">Cochliobolus carbonum (strain 26-R-13)</name>
    <name type="common">Maize leaf spot fungus</name>
    <name type="synonym">Bipolaris zeicola</name>
    <dbReference type="NCBI Taxonomy" id="930089"/>
    <lineage>
        <taxon>Eukaryota</taxon>
        <taxon>Fungi</taxon>
        <taxon>Dikarya</taxon>
        <taxon>Ascomycota</taxon>
        <taxon>Pezizomycotina</taxon>
        <taxon>Dothideomycetes</taxon>
        <taxon>Pleosporomycetidae</taxon>
        <taxon>Pleosporales</taxon>
        <taxon>Pleosporineae</taxon>
        <taxon>Pleosporaceae</taxon>
        <taxon>Bipolaris</taxon>
    </lineage>
</organism>
<evidence type="ECO:0000313" key="2">
    <source>
        <dbReference type="Proteomes" id="UP000053841"/>
    </source>
</evidence>
<dbReference type="HOGENOM" id="CLU_1767743_0_0_1"/>
<dbReference type="EMBL" id="KI964685">
    <property type="protein sequence ID" value="EUC30837.1"/>
    <property type="molecule type" value="Genomic_DNA"/>
</dbReference>
<name>W6XTA8_COCC2</name>
<dbReference type="Proteomes" id="UP000053841">
    <property type="component" value="Unassembled WGS sequence"/>
</dbReference>
<evidence type="ECO:0000313" key="1">
    <source>
        <dbReference type="EMBL" id="EUC30837.1"/>
    </source>
</evidence>
<sequence length="147" mass="15450">MTTSNPSPTSASSIIAATALDARTNTTTPDGPCRQACPDPLVPILSQHPKARGFMAVWPGKPSLTPIVPSSPSLTRKARRTDTPGVTCRRGAGRYTASSTLLPLLLPLFARRPRGTLSALAGTDPIYCGDANSCCAVIHRQPETLVD</sequence>
<dbReference type="KEGG" id="bze:COCCADRAFT_28317"/>
<dbReference type="GeneID" id="19146380"/>
<protein>
    <submittedName>
        <fullName evidence="1">Uncharacterized protein</fullName>
    </submittedName>
</protein>
<accession>W6XTA8</accession>
<dbReference type="AlphaFoldDB" id="W6XTA8"/>